<comment type="caution">
    <text evidence="1">The sequence shown here is derived from an EMBL/GenBank/DDBJ whole genome shotgun (WGS) entry which is preliminary data.</text>
</comment>
<dbReference type="AlphaFoldDB" id="A0A7Z7FRK1"/>
<dbReference type="Proteomes" id="UP000198900">
    <property type="component" value="Unassembled WGS sequence"/>
</dbReference>
<evidence type="ECO:0000313" key="1">
    <source>
        <dbReference type="EMBL" id="SDJ55456.1"/>
    </source>
</evidence>
<evidence type="ECO:0000313" key="2">
    <source>
        <dbReference type="Proteomes" id="UP000198900"/>
    </source>
</evidence>
<dbReference type="EMBL" id="FNDI01000062">
    <property type="protein sequence ID" value="SDJ55456.1"/>
    <property type="molecule type" value="Genomic_DNA"/>
</dbReference>
<name>A0A7Z7FRK1_9BURK</name>
<proteinExistence type="predicted"/>
<keyword evidence="2" id="KW-1185">Reference proteome</keyword>
<reference evidence="1" key="1">
    <citation type="submission" date="2016-10" db="EMBL/GenBank/DDBJ databases">
        <authorList>
            <person name="Varghese N."/>
            <person name="Submissions S."/>
        </authorList>
    </citation>
    <scope>NUCLEOTIDE SEQUENCE [LARGE SCALE GENOMIC DNA]</scope>
    <source>
        <strain evidence="1">YR281</strain>
    </source>
</reference>
<sequence length="113" mass="11995">MSDLCFSTDLHGEFDRLHRRKARIFASSPASLRAMRSETSPRLNIESTEDSIGIRAFALGRGIAPAVIGSLDGAGSPAGFLASQLHTAWQRGPCTARAVCDFSAACPCYAGHV</sequence>
<gene>
    <name evidence="1" type="ORF">SAMN04487926_16225</name>
</gene>
<protein>
    <submittedName>
        <fullName evidence="1">Uncharacterized protein</fullName>
    </submittedName>
</protein>
<dbReference type="RefSeq" id="WP_091790607.1">
    <property type="nucleotide sequence ID" value="NZ_FNDI01000062.1"/>
</dbReference>
<organism evidence="1 2">
    <name type="scientific">Paraburkholderia steynii</name>
    <dbReference type="NCBI Taxonomy" id="1245441"/>
    <lineage>
        <taxon>Bacteria</taxon>
        <taxon>Pseudomonadati</taxon>
        <taxon>Pseudomonadota</taxon>
        <taxon>Betaproteobacteria</taxon>
        <taxon>Burkholderiales</taxon>
        <taxon>Burkholderiaceae</taxon>
        <taxon>Paraburkholderia</taxon>
    </lineage>
</organism>
<accession>A0A7Z7FRK1</accession>